<dbReference type="EMBL" id="LWDD02001447">
    <property type="protein sequence ID" value="KAE8248054.1"/>
    <property type="molecule type" value="Genomic_DNA"/>
</dbReference>
<evidence type="ECO:0000256" key="1">
    <source>
        <dbReference type="SAM" id="MobiDB-lite"/>
    </source>
</evidence>
<feature type="chain" id="PRO_5008245647" description="Secreted protein" evidence="2">
    <location>
        <begin position="20"/>
        <end position="197"/>
    </location>
</feature>
<evidence type="ECO:0000313" key="5">
    <source>
        <dbReference type="Proteomes" id="UP000077671"/>
    </source>
</evidence>
<keyword evidence="2" id="KW-0732">Signal</keyword>
<comment type="caution">
    <text evidence="4">The sequence shown here is derived from an EMBL/GenBank/DDBJ whole genome shotgun (WGS) entry which is preliminary data.</text>
</comment>
<proteinExistence type="predicted"/>
<feature type="signal peptide" evidence="2">
    <location>
        <begin position="1"/>
        <end position="19"/>
    </location>
</feature>
<keyword evidence="6" id="KW-1185">Reference proteome</keyword>
<organism evidence="4 5">
    <name type="scientific">Tilletia caries</name>
    <name type="common">wheat bunt fungus</name>
    <dbReference type="NCBI Taxonomy" id="13290"/>
    <lineage>
        <taxon>Eukaryota</taxon>
        <taxon>Fungi</taxon>
        <taxon>Dikarya</taxon>
        <taxon>Basidiomycota</taxon>
        <taxon>Ustilaginomycotina</taxon>
        <taxon>Exobasidiomycetes</taxon>
        <taxon>Tilletiales</taxon>
        <taxon>Tilletiaceae</taxon>
        <taxon>Tilletia</taxon>
    </lineage>
</organism>
<reference evidence="4" key="1">
    <citation type="submission" date="2016-04" db="EMBL/GenBank/DDBJ databases">
        <authorList>
            <person name="Nguyen H.D."/>
            <person name="Kesanakurti P."/>
            <person name="Cullis J."/>
            <person name="Levesque C.A."/>
            <person name="Hambleton S."/>
        </authorList>
    </citation>
    <scope>NUCLEOTIDE SEQUENCE</scope>
    <source>
        <strain evidence="4">DAOMC 238032</strain>
    </source>
</reference>
<dbReference type="Proteomes" id="UP000077671">
    <property type="component" value="Unassembled WGS sequence"/>
</dbReference>
<name>A0A177VH08_9BASI</name>
<evidence type="ECO:0008006" key="7">
    <source>
        <dbReference type="Google" id="ProtNLM"/>
    </source>
</evidence>
<feature type="region of interest" description="Disordered" evidence="1">
    <location>
        <begin position="89"/>
        <end position="129"/>
    </location>
</feature>
<sequence>MKLLTLTAVLLISVSYAMAAIANPYSTIMCTALGEVGLTNLASVGCPDIPIIPTRINEKDFVCSALRNGGLPRLERLGCPSELRTRAGKHKHKYGGKKHPHKDEDRKWEEDGTLQFQDEDDGEREKVTEEPECNSEDICKVVQKAGFLGLNFGFDTCARMKRETSTIRRDEPECLRRSCEMVQKGLFNLVWDGCDGV</sequence>
<feature type="compositionally biased region" description="Basic residues" evidence="1">
    <location>
        <begin position="89"/>
        <end position="100"/>
    </location>
</feature>
<dbReference type="Proteomes" id="UP000836402">
    <property type="component" value="Unassembled WGS sequence"/>
</dbReference>
<gene>
    <name evidence="4" type="ORF">A4X03_0g6885</name>
    <name evidence="3" type="ORF">JKIAZH3_G6562</name>
</gene>
<evidence type="ECO:0000313" key="4">
    <source>
        <dbReference type="EMBL" id="KAE8248054.1"/>
    </source>
</evidence>
<evidence type="ECO:0000313" key="6">
    <source>
        <dbReference type="Proteomes" id="UP000836402"/>
    </source>
</evidence>
<evidence type="ECO:0000256" key="2">
    <source>
        <dbReference type="SAM" id="SignalP"/>
    </source>
</evidence>
<feature type="compositionally biased region" description="Basic and acidic residues" evidence="1">
    <location>
        <begin position="101"/>
        <end position="110"/>
    </location>
</feature>
<evidence type="ECO:0000313" key="3">
    <source>
        <dbReference type="EMBL" id="CAD6922817.1"/>
    </source>
</evidence>
<dbReference type="EMBL" id="CAJHJG010002746">
    <property type="protein sequence ID" value="CAD6922817.1"/>
    <property type="molecule type" value="Genomic_DNA"/>
</dbReference>
<dbReference type="AlphaFoldDB" id="A0A177VH08"/>
<reference evidence="3" key="3">
    <citation type="submission" date="2020-10" db="EMBL/GenBank/DDBJ databases">
        <authorList>
            <person name="Sedaghatjoo S."/>
        </authorList>
    </citation>
    <scope>NUCLEOTIDE SEQUENCE</scope>
    <source>
        <strain evidence="3">AZH3</strain>
    </source>
</reference>
<accession>A0A177VH08</accession>
<protein>
    <recommendedName>
        <fullName evidence="7">Secreted protein</fullName>
    </recommendedName>
</protein>
<reference evidence="4" key="2">
    <citation type="journal article" date="2019" name="IMA Fungus">
        <title>Genome sequencing and comparison of five Tilletia species to identify candidate genes for the detection of regulated species infecting wheat.</title>
        <authorList>
            <person name="Nguyen H.D.T."/>
            <person name="Sultana T."/>
            <person name="Kesanakurti P."/>
            <person name="Hambleton S."/>
        </authorList>
    </citation>
    <scope>NUCLEOTIDE SEQUENCE</scope>
    <source>
        <strain evidence="4">DAOMC 238032</strain>
    </source>
</reference>